<protein>
    <submittedName>
        <fullName evidence="2">IQEC3 protein</fullName>
    </submittedName>
</protein>
<dbReference type="AlphaFoldDB" id="A0A8X7X174"/>
<dbReference type="EMBL" id="JAATIS010005064">
    <property type="protein sequence ID" value="KAG2459890.1"/>
    <property type="molecule type" value="Genomic_DNA"/>
</dbReference>
<reference evidence="2 3" key="1">
    <citation type="journal article" date="2021" name="Cell">
        <title>Tracing the genetic footprints of vertebrate landing in non-teleost ray-finned fishes.</title>
        <authorList>
            <person name="Bi X."/>
            <person name="Wang K."/>
            <person name="Yang L."/>
            <person name="Pan H."/>
            <person name="Jiang H."/>
            <person name="Wei Q."/>
            <person name="Fang M."/>
            <person name="Yu H."/>
            <person name="Zhu C."/>
            <person name="Cai Y."/>
            <person name="He Y."/>
            <person name="Gan X."/>
            <person name="Zeng H."/>
            <person name="Yu D."/>
            <person name="Zhu Y."/>
            <person name="Jiang H."/>
            <person name="Qiu Q."/>
            <person name="Yang H."/>
            <person name="Zhang Y.E."/>
            <person name="Wang W."/>
            <person name="Zhu M."/>
            <person name="He S."/>
            <person name="Zhang G."/>
        </authorList>
    </citation>
    <scope>NUCLEOTIDE SEQUENCE [LARGE SCALE GENOMIC DNA]</scope>
    <source>
        <strain evidence="2">Bchr_013</strain>
    </source>
</reference>
<organism evidence="2 3">
    <name type="scientific">Polypterus senegalus</name>
    <name type="common">Senegal bichir</name>
    <dbReference type="NCBI Taxonomy" id="55291"/>
    <lineage>
        <taxon>Eukaryota</taxon>
        <taxon>Metazoa</taxon>
        <taxon>Chordata</taxon>
        <taxon>Craniata</taxon>
        <taxon>Vertebrata</taxon>
        <taxon>Euteleostomi</taxon>
        <taxon>Actinopterygii</taxon>
        <taxon>Polypteriformes</taxon>
        <taxon>Polypteridae</taxon>
        <taxon>Polypterus</taxon>
    </lineage>
</organism>
<proteinExistence type="predicted"/>
<feature type="region of interest" description="Disordered" evidence="1">
    <location>
        <begin position="54"/>
        <end position="135"/>
    </location>
</feature>
<evidence type="ECO:0000313" key="3">
    <source>
        <dbReference type="Proteomes" id="UP000886611"/>
    </source>
</evidence>
<feature type="compositionally biased region" description="Low complexity" evidence="1">
    <location>
        <begin position="71"/>
        <end position="80"/>
    </location>
</feature>
<feature type="non-terminal residue" evidence="2">
    <location>
        <position position="1"/>
    </location>
</feature>
<dbReference type="PANTHER" id="PTHR45823">
    <property type="entry name" value="T-SNARE COILED-COIL HOMOLOGY DOMAIN-CONTAINING PROTEIN"/>
    <property type="match status" value="1"/>
</dbReference>
<keyword evidence="3" id="KW-1185">Reference proteome</keyword>
<feature type="non-terminal residue" evidence="2">
    <location>
        <position position="276"/>
    </location>
</feature>
<gene>
    <name evidence="2" type="primary">Iqsec3_1</name>
    <name evidence="2" type="ORF">GTO96_0021177</name>
</gene>
<accession>A0A8X7X174</accession>
<sequence length="276" mass="30867">MESLLDNPMKAVLYLKELTTIVQNQQSLIQTQRQRIDELERRVEELIGENRQLKEQHQPHHYHHHHHHPAPRSASPQSAALPHQHPGNSKAGTHPGQQPQQPRQHPSQSQQHLQLVPATSPSPQSSPTSPDSAEDCCKSLVLQKPATICRSVVLGRKPDCEEAATHLALALEGPALQVLIDLPPEECRDLQALTDALTRRFGQRTSAEHNREELTNRHRREGESVGAFAADIRVYVRKGYPTFSTAAREELSVHAFLRALHQSVSVSTSVCCRPDI</sequence>
<dbReference type="Proteomes" id="UP000886611">
    <property type="component" value="Unassembled WGS sequence"/>
</dbReference>
<evidence type="ECO:0000313" key="2">
    <source>
        <dbReference type="EMBL" id="KAG2459890.1"/>
    </source>
</evidence>
<name>A0A8X7X174_POLSE</name>
<dbReference type="PANTHER" id="PTHR45823:SF1">
    <property type="entry name" value="T-SNARE COILED-COIL HOMOLOGY DOMAIN-CONTAINING PROTEIN"/>
    <property type="match status" value="1"/>
</dbReference>
<feature type="compositionally biased region" description="Basic residues" evidence="1">
    <location>
        <begin position="59"/>
        <end position="70"/>
    </location>
</feature>
<evidence type="ECO:0000256" key="1">
    <source>
        <dbReference type="SAM" id="MobiDB-lite"/>
    </source>
</evidence>
<feature type="compositionally biased region" description="Low complexity" evidence="1">
    <location>
        <begin position="97"/>
        <end position="131"/>
    </location>
</feature>
<comment type="caution">
    <text evidence="2">The sequence shown here is derived from an EMBL/GenBank/DDBJ whole genome shotgun (WGS) entry which is preliminary data.</text>
</comment>